<proteinExistence type="predicted"/>
<dbReference type="Proteomes" id="UP000521227">
    <property type="component" value="Unassembled WGS sequence"/>
</dbReference>
<reference evidence="1 2" key="1">
    <citation type="submission" date="2020-08" db="EMBL/GenBank/DDBJ databases">
        <title>Genomic Encyclopedia of Type Strains, Phase IV (KMG-IV): sequencing the most valuable type-strain genomes for metagenomic binning, comparative biology and taxonomic classification.</title>
        <authorList>
            <person name="Goeker M."/>
        </authorList>
    </citation>
    <scope>NUCLEOTIDE SEQUENCE [LARGE SCALE GENOMIC DNA]</scope>
    <source>
        <strain evidence="1 2">DSM 17498</strain>
    </source>
</reference>
<protein>
    <submittedName>
        <fullName evidence="1">Nucleoside 2-deoxyribosyltransferase</fullName>
    </submittedName>
</protein>
<sequence length="99" mass="11061">MDDMSVLWGAFLPWNARRSAQIYFAAPDFTDGDRAAIDEALEALKYHNFEPRRPVIENGQLPPNSDAAALSDMYVKDRDLLKQCAMVFAVPGCVKVQKA</sequence>
<dbReference type="AlphaFoldDB" id="A0A840MRI1"/>
<keyword evidence="1" id="KW-0808">Transferase</keyword>
<dbReference type="SUPFAM" id="SSF52309">
    <property type="entry name" value="N-(deoxy)ribosyltransferase-like"/>
    <property type="match status" value="1"/>
</dbReference>
<gene>
    <name evidence="1" type="ORF">HNQ36_000353</name>
</gene>
<dbReference type="RefSeq" id="WP_184082236.1">
    <property type="nucleotide sequence ID" value="NZ_JACHIJ010000001.1"/>
</dbReference>
<organism evidence="1 2">
    <name type="scientific">Afipia massiliensis</name>
    <dbReference type="NCBI Taxonomy" id="211460"/>
    <lineage>
        <taxon>Bacteria</taxon>
        <taxon>Pseudomonadati</taxon>
        <taxon>Pseudomonadota</taxon>
        <taxon>Alphaproteobacteria</taxon>
        <taxon>Hyphomicrobiales</taxon>
        <taxon>Nitrobacteraceae</taxon>
        <taxon>Afipia</taxon>
    </lineage>
</organism>
<dbReference type="EMBL" id="JACHIJ010000001">
    <property type="protein sequence ID" value="MBB5050405.1"/>
    <property type="molecule type" value="Genomic_DNA"/>
</dbReference>
<comment type="caution">
    <text evidence="1">The sequence shown here is derived from an EMBL/GenBank/DDBJ whole genome shotgun (WGS) entry which is preliminary data.</text>
</comment>
<dbReference type="Gene3D" id="3.40.50.450">
    <property type="match status" value="1"/>
</dbReference>
<accession>A0A840MRI1</accession>
<name>A0A840MRI1_9BRAD</name>
<evidence type="ECO:0000313" key="2">
    <source>
        <dbReference type="Proteomes" id="UP000521227"/>
    </source>
</evidence>
<dbReference type="GO" id="GO:0016740">
    <property type="term" value="F:transferase activity"/>
    <property type="evidence" value="ECO:0007669"/>
    <property type="project" value="UniProtKB-KW"/>
</dbReference>
<evidence type="ECO:0000313" key="1">
    <source>
        <dbReference type="EMBL" id="MBB5050405.1"/>
    </source>
</evidence>